<dbReference type="PANTHER" id="PTHR23028">
    <property type="entry name" value="ACETYLTRANSFERASE"/>
    <property type="match status" value="1"/>
</dbReference>
<evidence type="ECO:0000313" key="5">
    <source>
        <dbReference type="Proteomes" id="UP000654345"/>
    </source>
</evidence>
<evidence type="ECO:0000256" key="2">
    <source>
        <dbReference type="SAM" id="Phobius"/>
    </source>
</evidence>
<feature type="region of interest" description="Disordered" evidence="1">
    <location>
        <begin position="464"/>
        <end position="498"/>
    </location>
</feature>
<dbReference type="PANTHER" id="PTHR23028:SF53">
    <property type="entry name" value="ACYL_TRANSF_3 DOMAIN-CONTAINING PROTEIN"/>
    <property type="match status" value="1"/>
</dbReference>
<dbReference type="InterPro" id="IPR050879">
    <property type="entry name" value="Acyltransferase_3"/>
</dbReference>
<dbReference type="EMBL" id="BNJG01000001">
    <property type="protein sequence ID" value="GHO53605.1"/>
    <property type="molecule type" value="Genomic_DNA"/>
</dbReference>
<sequence length="498" mass="56726">MQAQKALEPRTILFWKRIFPYIGYLLEGKQANHKQNTIAALDGVRAIACLIVVAFHLSLITTRDVPLWTASQFNPLFSAVAFAGDTGVNLFFVLSGFLLFMPFASAILWRKPQPSWKRFYLRRIFRILPAYYVSLLLMILLFRPDYLSIHHWQGLLSFLFLFIDSSADAYKQINGPFWTLAVEWQFYLILPFIALGIAFLVERCSQRSGNPRIRLGWIIGSLCILAAWGVFSRWLGIYLVANPQIATTPLTSWLINLFLFFGFGAPVAGLHGKFLEDFAMGMLVSTLYIYTQSMPGKGGAHSSSILASWLSRLSPVLFVFALLWQLAMFAWKFAQSAPQAFPFFTQFVFTPANYATYAELGYGIGYGLLILAILFGRSWLKRPFEWTPLRWLGLLSYGLYMWHLNLVRLPTSFVARHPEWPALLRYAVYWGWFAIFVIPLVFLLFVAVERPFIQLGTRLTKTTKKQAAPHQEEPPAAISSSSTDTVKDAHKPEQYASS</sequence>
<feature type="transmembrane region" description="Helical" evidence="2">
    <location>
        <begin position="251"/>
        <end position="270"/>
    </location>
</feature>
<dbReference type="Proteomes" id="UP000654345">
    <property type="component" value="Unassembled WGS sequence"/>
</dbReference>
<keyword evidence="2" id="KW-1133">Transmembrane helix</keyword>
<feature type="transmembrane region" description="Helical" evidence="2">
    <location>
        <begin position="427"/>
        <end position="448"/>
    </location>
</feature>
<evidence type="ECO:0000259" key="3">
    <source>
        <dbReference type="Pfam" id="PF01757"/>
    </source>
</evidence>
<feature type="domain" description="Acyltransferase 3" evidence="3">
    <location>
        <begin position="39"/>
        <end position="444"/>
    </location>
</feature>
<feature type="transmembrane region" description="Helical" evidence="2">
    <location>
        <begin position="354"/>
        <end position="376"/>
    </location>
</feature>
<feature type="transmembrane region" description="Helical" evidence="2">
    <location>
        <begin position="213"/>
        <end position="231"/>
    </location>
</feature>
<keyword evidence="2" id="KW-0472">Membrane</keyword>
<name>A0ABQ3UMJ5_9CHLR</name>
<feature type="compositionally biased region" description="Low complexity" evidence="1">
    <location>
        <begin position="466"/>
        <end position="477"/>
    </location>
</feature>
<dbReference type="RefSeq" id="WP_201370417.1">
    <property type="nucleotide sequence ID" value="NZ_BNJG01000001.1"/>
</dbReference>
<dbReference type="InterPro" id="IPR002656">
    <property type="entry name" value="Acyl_transf_3_dom"/>
</dbReference>
<organism evidence="4 5">
    <name type="scientific">Ktedonobacter robiniae</name>
    <dbReference type="NCBI Taxonomy" id="2778365"/>
    <lineage>
        <taxon>Bacteria</taxon>
        <taxon>Bacillati</taxon>
        <taxon>Chloroflexota</taxon>
        <taxon>Ktedonobacteria</taxon>
        <taxon>Ktedonobacterales</taxon>
        <taxon>Ktedonobacteraceae</taxon>
        <taxon>Ktedonobacter</taxon>
    </lineage>
</organism>
<keyword evidence="5" id="KW-1185">Reference proteome</keyword>
<feature type="transmembrane region" description="Helical" evidence="2">
    <location>
        <begin position="38"/>
        <end position="59"/>
    </location>
</feature>
<feature type="transmembrane region" description="Helical" evidence="2">
    <location>
        <begin position="388"/>
        <end position="407"/>
    </location>
</feature>
<keyword evidence="2" id="KW-0812">Transmembrane</keyword>
<protein>
    <recommendedName>
        <fullName evidence="3">Acyltransferase 3 domain-containing protein</fullName>
    </recommendedName>
</protein>
<reference evidence="4 5" key="1">
    <citation type="journal article" date="2021" name="Int. J. Syst. Evol. Microbiol.">
        <title>Reticulibacter mediterranei gen. nov., sp. nov., within the new family Reticulibacteraceae fam. nov., and Ktedonospora formicarum gen. nov., sp. nov., Ktedonobacter robiniae sp. nov., Dictyobacter formicarum sp. nov. and Dictyobacter arantiisoli sp. nov., belonging to the class Ktedonobacteria.</title>
        <authorList>
            <person name="Yabe S."/>
            <person name="Zheng Y."/>
            <person name="Wang C.M."/>
            <person name="Sakai Y."/>
            <person name="Abe K."/>
            <person name="Yokota A."/>
            <person name="Donadio S."/>
            <person name="Cavaletti L."/>
            <person name="Monciardini P."/>
        </authorList>
    </citation>
    <scope>NUCLEOTIDE SEQUENCE [LARGE SCALE GENOMIC DNA]</scope>
    <source>
        <strain evidence="4 5">SOSP1-30</strain>
    </source>
</reference>
<feature type="transmembrane region" description="Helical" evidence="2">
    <location>
        <begin position="79"/>
        <end position="103"/>
    </location>
</feature>
<feature type="transmembrane region" description="Helical" evidence="2">
    <location>
        <begin position="316"/>
        <end position="334"/>
    </location>
</feature>
<comment type="caution">
    <text evidence="4">The sequence shown here is derived from an EMBL/GenBank/DDBJ whole genome shotgun (WGS) entry which is preliminary data.</text>
</comment>
<accession>A0ABQ3UMJ5</accession>
<gene>
    <name evidence="4" type="ORF">KSB_20800</name>
</gene>
<evidence type="ECO:0000256" key="1">
    <source>
        <dbReference type="SAM" id="MobiDB-lite"/>
    </source>
</evidence>
<proteinExistence type="predicted"/>
<evidence type="ECO:0000313" key="4">
    <source>
        <dbReference type="EMBL" id="GHO53605.1"/>
    </source>
</evidence>
<feature type="compositionally biased region" description="Basic and acidic residues" evidence="1">
    <location>
        <begin position="485"/>
        <end position="498"/>
    </location>
</feature>
<dbReference type="Pfam" id="PF01757">
    <property type="entry name" value="Acyl_transf_3"/>
    <property type="match status" value="1"/>
</dbReference>
<feature type="transmembrane region" description="Helical" evidence="2">
    <location>
        <begin position="124"/>
        <end position="142"/>
    </location>
</feature>
<feature type="transmembrane region" description="Helical" evidence="2">
    <location>
        <begin position="184"/>
        <end position="201"/>
    </location>
</feature>